<name>A0A5B7JK76_PORTR</name>
<evidence type="ECO:0000313" key="1">
    <source>
        <dbReference type="EMBL" id="MPC93428.1"/>
    </source>
</evidence>
<sequence length="68" mass="8077">MSHVFPWRRQTLTVLVKTETIRQARRQYQMDGKQSQTLHVLLGLQGSFPISRYLRRLMEETLKNGPLH</sequence>
<reference evidence="1 2" key="1">
    <citation type="submission" date="2019-05" db="EMBL/GenBank/DDBJ databases">
        <title>Another draft genome of Portunus trituberculatus and its Hox gene families provides insights of decapod evolution.</title>
        <authorList>
            <person name="Jeong J.-H."/>
            <person name="Song I."/>
            <person name="Kim S."/>
            <person name="Choi T."/>
            <person name="Kim D."/>
            <person name="Ryu S."/>
            <person name="Kim W."/>
        </authorList>
    </citation>
    <scope>NUCLEOTIDE SEQUENCE [LARGE SCALE GENOMIC DNA]</scope>
    <source>
        <tissue evidence="1">Muscle</tissue>
    </source>
</reference>
<dbReference type="AlphaFoldDB" id="A0A5B7JK76"/>
<gene>
    <name evidence="1" type="ORF">E2C01_088554</name>
</gene>
<dbReference type="Proteomes" id="UP000324222">
    <property type="component" value="Unassembled WGS sequence"/>
</dbReference>
<evidence type="ECO:0000313" key="2">
    <source>
        <dbReference type="Proteomes" id="UP000324222"/>
    </source>
</evidence>
<keyword evidence="2" id="KW-1185">Reference proteome</keyword>
<organism evidence="1 2">
    <name type="scientific">Portunus trituberculatus</name>
    <name type="common">Swimming crab</name>
    <name type="synonym">Neptunus trituberculatus</name>
    <dbReference type="NCBI Taxonomy" id="210409"/>
    <lineage>
        <taxon>Eukaryota</taxon>
        <taxon>Metazoa</taxon>
        <taxon>Ecdysozoa</taxon>
        <taxon>Arthropoda</taxon>
        <taxon>Crustacea</taxon>
        <taxon>Multicrustacea</taxon>
        <taxon>Malacostraca</taxon>
        <taxon>Eumalacostraca</taxon>
        <taxon>Eucarida</taxon>
        <taxon>Decapoda</taxon>
        <taxon>Pleocyemata</taxon>
        <taxon>Brachyura</taxon>
        <taxon>Eubrachyura</taxon>
        <taxon>Portunoidea</taxon>
        <taxon>Portunidae</taxon>
        <taxon>Portuninae</taxon>
        <taxon>Portunus</taxon>
    </lineage>
</organism>
<comment type="caution">
    <text evidence="1">The sequence shown here is derived from an EMBL/GenBank/DDBJ whole genome shotgun (WGS) entry which is preliminary data.</text>
</comment>
<accession>A0A5B7JK76</accession>
<dbReference type="EMBL" id="VSRR010094832">
    <property type="protein sequence ID" value="MPC93428.1"/>
    <property type="molecule type" value="Genomic_DNA"/>
</dbReference>
<protein>
    <submittedName>
        <fullName evidence="1">Uncharacterized protein</fullName>
    </submittedName>
</protein>
<proteinExistence type="predicted"/>